<evidence type="ECO:0000313" key="2">
    <source>
        <dbReference type="EMBL" id="BBJ40396.1"/>
    </source>
</evidence>
<dbReference type="AlphaFoldDB" id="A0A499UVD0"/>
<sequence length="738" mass="78228">MSAAEDVDAPAESRGRRLDIPKSDPLDGAGQPGGARTAREARAHLHIPVGPARLCAEPAPYPLPEGPVPREELDRLRRLYRTVPGYAAMRDHLRRTGLLALCGEPGTGRAWTGLALLAELSELAGGGVSRLGSGIPHGLGIPHVTCAALGSGIPYGPGIPHGSGLPYGPGTPHESGTPLWFGTPPGSGLPHGASGVEKTERGHGYLLELPADQADLAVEPLLDRLRAHFAGHEAFCVVLVAGGPAADRVLRGRRHAVPYEPPAAADVLDRHLTELLADRPTGLLETAHATARRPELAEALGLDEPRPGEAARLAGLLAAHAEGRLSEERLLEHCRSFAPDQARAWFLEAGHPGTLPAALPALRAAALRIALAVFNGSAHSLMAEAAELLAWELAVTLDPQYAPGRPLFAARPGASLATARAVHGDGVEDLGDASVPVRAVWFEGRRLAPAVLHESWDAHHNLRGPMARWLRGLCDDPRPQVWVRAAVAAGVLCARDYLYGLAELALPLARTDSPVQRMAAATALAEASRAPEVHPAVNGLLRNWARGDDERERETAALAHGYGLAAGSVVASLEELGRIACADDGRTTSYGVLRLLAGTEPETVLTALTRWLRDTRRPRRDLALLTVLRAVTTRTSHLWGLCEVPELEPYAAWPLATAVLAAHPECAPRLAELLRAALTWARSAGAAEDALVGWIRRAAGDERQLTVLCGFLPRLAQDGDEPLDAAAATRIREVLEAL</sequence>
<name>A0A499UVD0_9ACTN</name>
<feature type="region of interest" description="Disordered" evidence="1">
    <location>
        <begin position="1"/>
        <end position="39"/>
    </location>
</feature>
<dbReference type="Proteomes" id="UP000463951">
    <property type="component" value="Chromosome"/>
</dbReference>
<proteinExistence type="predicted"/>
<organism evidence="2 3">
    <name type="scientific">Streptomyces antimycoticus</name>
    <dbReference type="NCBI Taxonomy" id="68175"/>
    <lineage>
        <taxon>Bacteria</taxon>
        <taxon>Bacillati</taxon>
        <taxon>Actinomycetota</taxon>
        <taxon>Actinomycetes</taxon>
        <taxon>Kitasatosporales</taxon>
        <taxon>Streptomycetaceae</taxon>
        <taxon>Streptomyces</taxon>
        <taxon>Streptomyces violaceusniger group</taxon>
    </lineage>
</organism>
<gene>
    <name evidence="2" type="ORF">SSPO_031140</name>
</gene>
<evidence type="ECO:0000256" key="1">
    <source>
        <dbReference type="SAM" id="MobiDB-lite"/>
    </source>
</evidence>
<reference evidence="2 3" key="1">
    <citation type="journal article" date="2020" name="Int. J. Syst. Evol. Microbiol.">
        <title>Reclassification of Streptomyces castelarensis and Streptomyces sporoclivatus as later heterotypic synonyms of Streptomyces antimycoticus.</title>
        <authorList>
            <person name="Komaki H."/>
            <person name="Tamura T."/>
        </authorList>
    </citation>
    <scope>NUCLEOTIDE SEQUENCE [LARGE SCALE GENOMIC DNA]</scope>
    <source>
        <strain evidence="2 3">NBRC 100767</strain>
    </source>
</reference>
<dbReference type="EMBL" id="AP019620">
    <property type="protein sequence ID" value="BBJ40396.1"/>
    <property type="molecule type" value="Genomic_DNA"/>
</dbReference>
<feature type="compositionally biased region" description="Basic and acidic residues" evidence="1">
    <location>
        <begin position="11"/>
        <end position="25"/>
    </location>
</feature>
<protein>
    <submittedName>
        <fullName evidence="2">Uncharacterized protein</fullName>
    </submittedName>
</protein>
<evidence type="ECO:0000313" key="3">
    <source>
        <dbReference type="Proteomes" id="UP000463951"/>
    </source>
</evidence>
<accession>A0A499UVD0</accession>
<feature type="region of interest" description="Disordered" evidence="1">
    <location>
        <begin position="164"/>
        <end position="197"/>
    </location>
</feature>